<evidence type="ECO:0000313" key="6">
    <source>
        <dbReference type="Proteomes" id="UP001275932"/>
    </source>
</evidence>
<evidence type="ECO:0000259" key="4">
    <source>
        <dbReference type="PROSITE" id="PS00662"/>
    </source>
</evidence>
<dbReference type="PANTHER" id="PTHR30258">
    <property type="entry name" value="TYPE II SECRETION SYSTEM PROTEIN GSPE-RELATED"/>
    <property type="match status" value="1"/>
</dbReference>
<evidence type="ECO:0000256" key="2">
    <source>
        <dbReference type="ARBA" id="ARBA00022741"/>
    </source>
</evidence>
<dbReference type="CDD" id="cd01129">
    <property type="entry name" value="PulE-GspE-like"/>
    <property type="match status" value="1"/>
</dbReference>
<dbReference type="EMBL" id="JALBUT010000001">
    <property type="protein sequence ID" value="MDX8414888.1"/>
    <property type="molecule type" value="Genomic_DNA"/>
</dbReference>
<proteinExistence type="inferred from homology"/>
<dbReference type="Pfam" id="PF00437">
    <property type="entry name" value="T2SSE"/>
    <property type="match status" value="1"/>
</dbReference>
<evidence type="ECO:0000313" key="5">
    <source>
        <dbReference type="EMBL" id="MDX8414888.1"/>
    </source>
</evidence>
<evidence type="ECO:0000256" key="3">
    <source>
        <dbReference type="ARBA" id="ARBA00022840"/>
    </source>
</evidence>
<comment type="similarity">
    <text evidence="1">Belongs to the GSP E family.</text>
</comment>
<dbReference type="SUPFAM" id="SSF52540">
    <property type="entry name" value="P-loop containing nucleoside triphosphate hydrolases"/>
    <property type="match status" value="1"/>
</dbReference>
<dbReference type="Gene3D" id="3.40.50.300">
    <property type="entry name" value="P-loop containing nucleotide triphosphate hydrolases"/>
    <property type="match status" value="1"/>
</dbReference>
<dbReference type="InterPro" id="IPR001482">
    <property type="entry name" value="T2SS/T4SS_dom"/>
</dbReference>
<name>A0ABU4WE95_9BACT</name>
<feature type="domain" description="Bacterial type II secretion system protein E" evidence="4">
    <location>
        <begin position="373"/>
        <end position="387"/>
    </location>
</feature>
<organism evidence="5 6">
    <name type="scientific">Intestinicryptomonas porci</name>
    <dbReference type="NCBI Taxonomy" id="2926320"/>
    <lineage>
        <taxon>Bacteria</taxon>
        <taxon>Pseudomonadati</taxon>
        <taxon>Verrucomicrobiota</taxon>
        <taxon>Opitutia</taxon>
        <taxon>Opitutales</taxon>
        <taxon>Intestinicryptomonaceae</taxon>
        <taxon>Intestinicryptomonas</taxon>
    </lineage>
</organism>
<gene>
    <name evidence="5" type="ORF">MOX91_01635</name>
</gene>
<keyword evidence="6" id="KW-1185">Reference proteome</keyword>
<dbReference type="RefSeq" id="WP_370396333.1">
    <property type="nucleotide sequence ID" value="NZ_JALBUT010000001.1"/>
</dbReference>
<protein>
    <submittedName>
        <fullName evidence="5">GspE/PulE family protein</fullName>
    </submittedName>
</protein>
<reference evidence="5 6" key="1">
    <citation type="submission" date="2022-03" db="EMBL/GenBank/DDBJ databases">
        <title>Novel taxa within the pig intestine.</title>
        <authorList>
            <person name="Wylensek D."/>
            <person name="Bishof K."/>
            <person name="Afrizal A."/>
            <person name="Clavel T."/>
        </authorList>
    </citation>
    <scope>NUCLEOTIDE SEQUENCE [LARGE SCALE GENOMIC DNA]</scope>
    <source>
        <strain evidence="5 6">CLA-KB-P66</strain>
    </source>
</reference>
<keyword evidence="2" id="KW-0547">Nucleotide-binding</keyword>
<accession>A0ABU4WE95</accession>
<dbReference type="PROSITE" id="PS00662">
    <property type="entry name" value="T2SP_E"/>
    <property type="match status" value="1"/>
</dbReference>
<dbReference type="InterPro" id="IPR027417">
    <property type="entry name" value="P-loop_NTPase"/>
</dbReference>
<dbReference type="SMART" id="SM00382">
    <property type="entry name" value="AAA"/>
    <property type="match status" value="1"/>
</dbReference>
<dbReference type="Proteomes" id="UP001275932">
    <property type="component" value="Unassembled WGS sequence"/>
</dbReference>
<evidence type="ECO:0000256" key="1">
    <source>
        <dbReference type="ARBA" id="ARBA00006611"/>
    </source>
</evidence>
<dbReference type="Gene3D" id="3.30.450.90">
    <property type="match status" value="1"/>
</dbReference>
<dbReference type="PANTHER" id="PTHR30258:SF1">
    <property type="entry name" value="PROTEIN TRANSPORT PROTEIN HOFB HOMOLOG"/>
    <property type="match status" value="1"/>
</dbReference>
<comment type="caution">
    <text evidence="5">The sequence shown here is derived from an EMBL/GenBank/DDBJ whole genome shotgun (WGS) entry which is preliminary data.</text>
</comment>
<dbReference type="InterPro" id="IPR003593">
    <property type="entry name" value="AAA+_ATPase"/>
</dbReference>
<sequence>MVKDDKFFIKSVLENLGLQPDSAFIEEISNAERVQKAALIASKTSKLESEVARAVAKAANLEYFDDFSQVSKPSKNLSVKLVSEYSCLPVSETEDTFFLASPWIPNGEINKWIFSISGKFAEWKISPSTALSEKIAEYFGVGAGSLSEKDMSEFAAEADGEIEEDENAAIIKFVNEIITRAMADRATDIHIEPQRDSLNIRYRIDGNLVPVRVPDNLLRFKDSIISRIKIMARLNISEKRRPQDGRIGFTLKSGEDIDIRISSLPTMYGESVSMRLLTKKSQPISIADLGFLPDDAEKIKRPLARPHGIILVTGPTGSGKSTTLTAFIRRLRSPEIRIITVEDPVEYEVEGVNQTQVHPEIGLTFSSVLRSVLRQDPDVIMVGEIRDRETADIAIRASLTGHLVLSTLHTNDAAGALTRLIDMDIEPFLIASSVEMILAQRLVRRLCSCKVLANYDKKYLLSCMNSLKIDESEIANAGGICKANGCPRCRGLGYHGRVGIFEILLATDEIHEAILARKTASEIRQIALAHGMRTLQRCGWELLKAGRTGLEEIMHYASITDENAK</sequence>
<keyword evidence="3" id="KW-0067">ATP-binding</keyword>